<feature type="transmembrane region" description="Helical" evidence="9">
    <location>
        <begin position="310"/>
        <end position="331"/>
    </location>
</feature>
<keyword evidence="8" id="KW-0807">Transducer</keyword>
<keyword evidence="11" id="KW-1185">Reference proteome</keyword>
<protein>
    <recommendedName>
        <fullName evidence="8">Gustatory receptor</fullName>
    </recommendedName>
</protein>
<organism evidence="10 11">
    <name type="scientific">Exocentrus adspersus</name>
    <dbReference type="NCBI Taxonomy" id="1586481"/>
    <lineage>
        <taxon>Eukaryota</taxon>
        <taxon>Metazoa</taxon>
        <taxon>Ecdysozoa</taxon>
        <taxon>Arthropoda</taxon>
        <taxon>Hexapoda</taxon>
        <taxon>Insecta</taxon>
        <taxon>Pterygota</taxon>
        <taxon>Neoptera</taxon>
        <taxon>Endopterygota</taxon>
        <taxon>Coleoptera</taxon>
        <taxon>Polyphaga</taxon>
        <taxon>Cucujiformia</taxon>
        <taxon>Chrysomeloidea</taxon>
        <taxon>Cerambycidae</taxon>
        <taxon>Lamiinae</taxon>
        <taxon>Acanthocinini</taxon>
        <taxon>Exocentrus</taxon>
    </lineage>
</organism>
<evidence type="ECO:0000256" key="9">
    <source>
        <dbReference type="SAM" id="Phobius"/>
    </source>
</evidence>
<comment type="similarity">
    <text evidence="2">Belongs to the insect chemoreceptor superfamily. Gustatory receptor (GR) family. Gr5a subfamily.</text>
</comment>
<comment type="function">
    <text evidence="8">Plays a role in the sugar gustatory response.</text>
</comment>
<evidence type="ECO:0000256" key="6">
    <source>
        <dbReference type="ARBA" id="ARBA00023136"/>
    </source>
</evidence>
<evidence type="ECO:0000256" key="5">
    <source>
        <dbReference type="ARBA" id="ARBA00022989"/>
    </source>
</evidence>
<evidence type="ECO:0000313" key="11">
    <source>
        <dbReference type="Proteomes" id="UP001159042"/>
    </source>
</evidence>
<feature type="transmembrane region" description="Helical" evidence="9">
    <location>
        <begin position="58"/>
        <end position="76"/>
    </location>
</feature>
<evidence type="ECO:0000256" key="1">
    <source>
        <dbReference type="ARBA" id="ARBA00004651"/>
    </source>
</evidence>
<dbReference type="AlphaFoldDB" id="A0AAV8VG15"/>
<keyword evidence="5 9" id="KW-1133">Transmembrane helix</keyword>
<feature type="transmembrane region" description="Helical" evidence="9">
    <location>
        <begin position="277"/>
        <end position="298"/>
    </location>
</feature>
<keyword evidence="4 9" id="KW-0812">Transmembrane</keyword>
<dbReference type="InterPro" id="IPR009318">
    <property type="entry name" value="Gustatory_rcpt"/>
</dbReference>
<name>A0AAV8VG15_9CUCU</name>
<feature type="transmembrane region" description="Helical" evidence="9">
    <location>
        <begin position="88"/>
        <end position="108"/>
    </location>
</feature>
<proteinExistence type="inferred from homology"/>
<dbReference type="PANTHER" id="PTHR21421:SF29">
    <property type="entry name" value="GUSTATORY RECEPTOR 5A FOR TREHALOSE-RELATED"/>
    <property type="match status" value="1"/>
</dbReference>
<feature type="transmembrane region" description="Helical" evidence="9">
    <location>
        <begin position="215"/>
        <end position="233"/>
    </location>
</feature>
<evidence type="ECO:0000256" key="7">
    <source>
        <dbReference type="ARBA" id="ARBA00023170"/>
    </source>
</evidence>
<dbReference type="GO" id="GO:0050916">
    <property type="term" value="P:sensory perception of sweet taste"/>
    <property type="evidence" value="ECO:0007669"/>
    <property type="project" value="UniProtKB-ARBA"/>
</dbReference>
<evidence type="ECO:0000256" key="8">
    <source>
        <dbReference type="PIRNR" id="PIRNR038981"/>
    </source>
</evidence>
<dbReference type="GO" id="GO:0007165">
    <property type="term" value="P:signal transduction"/>
    <property type="evidence" value="ECO:0007669"/>
    <property type="project" value="UniProtKB-KW"/>
</dbReference>
<evidence type="ECO:0000313" key="10">
    <source>
        <dbReference type="EMBL" id="KAJ8913113.1"/>
    </source>
</evidence>
<dbReference type="PANTHER" id="PTHR21421">
    <property type="entry name" value="GUSTATORY RECEPTOR"/>
    <property type="match status" value="1"/>
</dbReference>
<sequence length="410" mass="48053">MPTFKLFKIYPTPPRRQNQKTDSIKPAMQFPIKLAQFFGFFPPAPVTKSGRFSLSWRTVYSLVTFFLFLFEFLTVIQQQLRIDPAKKNILMFNGVVFHVGGLIQNVLIFKISMEWPYLCQKWTKVEKGMANYSSNKSLRRQLKMITVSIVAFAAAEHVLVNAYKLKTSFQVEHYVPRRAFRNYFKYASYSHVFEVVDYSVGIGILVQYMNLQRTFNWNFVDVFVMLIGAALSFRLKIIRKRLESLIKLNVADVTVWKRVRERYISCVQLVAAVNERISYIIFASFSLNLYFILFQLFGAFRPFNNNIERVYFGMSFGLLLTRLVCVCYFGGEVYEEWKNIRFALNSVRSSAYNEQVERFVYHVRTCEAILSFKNFFFVTRSLILKVAGAVVTYELVLIQFNSEIIKNEKD</sequence>
<dbReference type="GO" id="GO:0005886">
    <property type="term" value="C:plasma membrane"/>
    <property type="evidence" value="ECO:0007669"/>
    <property type="project" value="UniProtKB-SubCell"/>
</dbReference>
<evidence type="ECO:0000256" key="2">
    <source>
        <dbReference type="ARBA" id="ARBA00005327"/>
    </source>
</evidence>
<accession>A0AAV8VG15</accession>
<dbReference type="PIRSF" id="PIRSF038981">
    <property type="entry name" value="GRP"/>
    <property type="match status" value="1"/>
</dbReference>
<feature type="transmembrane region" description="Helical" evidence="9">
    <location>
        <begin position="186"/>
        <end position="209"/>
    </location>
</feature>
<dbReference type="Pfam" id="PF06151">
    <property type="entry name" value="Trehalose_recp"/>
    <property type="match status" value="1"/>
</dbReference>
<gene>
    <name evidence="10" type="ORF">NQ315_000570</name>
</gene>
<keyword evidence="6 9" id="KW-0472">Membrane</keyword>
<dbReference type="Proteomes" id="UP001159042">
    <property type="component" value="Unassembled WGS sequence"/>
</dbReference>
<dbReference type="EMBL" id="JANEYG010000102">
    <property type="protein sequence ID" value="KAJ8913113.1"/>
    <property type="molecule type" value="Genomic_DNA"/>
</dbReference>
<dbReference type="GO" id="GO:0008527">
    <property type="term" value="F:taste receptor activity"/>
    <property type="evidence" value="ECO:0007669"/>
    <property type="project" value="InterPro"/>
</dbReference>
<evidence type="ECO:0000256" key="4">
    <source>
        <dbReference type="ARBA" id="ARBA00022692"/>
    </source>
</evidence>
<reference evidence="10 11" key="1">
    <citation type="journal article" date="2023" name="Insect Mol. Biol.">
        <title>Genome sequencing provides insights into the evolution of gene families encoding plant cell wall-degrading enzymes in longhorned beetles.</title>
        <authorList>
            <person name="Shin N.R."/>
            <person name="Okamura Y."/>
            <person name="Kirsch R."/>
            <person name="Pauchet Y."/>
        </authorList>
    </citation>
    <scope>NUCLEOTIDE SEQUENCE [LARGE SCALE GENOMIC DNA]</scope>
    <source>
        <strain evidence="10">EAD_L_NR</strain>
    </source>
</reference>
<feature type="transmembrane region" description="Helical" evidence="9">
    <location>
        <begin position="144"/>
        <end position="165"/>
    </location>
</feature>
<keyword evidence="7 8" id="KW-0675">Receptor</keyword>
<comment type="caution">
    <text evidence="10">The sequence shown here is derived from an EMBL/GenBank/DDBJ whole genome shotgun (WGS) entry which is preliminary data.</text>
</comment>
<keyword evidence="3" id="KW-1003">Cell membrane</keyword>
<evidence type="ECO:0000256" key="3">
    <source>
        <dbReference type="ARBA" id="ARBA00022475"/>
    </source>
</evidence>
<comment type="subcellular location">
    <subcellularLocation>
        <location evidence="1">Cell membrane</location>
        <topology evidence="1">Multi-pass membrane protein</topology>
    </subcellularLocation>
</comment>